<evidence type="ECO:0000256" key="4">
    <source>
        <dbReference type="ARBA" id="ARBA00014791"/>
    </source>
</evidence>
<keyword evidence="12" id="KW-1015">Disulfide bond</keyword>
<keyword evidence="7" id="KW-0479">Metal-binding</keyword>
<keyword evidence="21" id="KW-1185">Reference proteome</keyword>
<keyword evidence="13" id="KW-0676">Redox-active center</keyword>
<evidence type="ECO:0000256" key="11">
    <source>
        <dbReference type="ARBA" id="ARBA00023002"/>
    </source>
</evidence>
<dbReference type="Gene3D" id="3.30.390.30">
    <property type="match status" value="1"/>
</dbReference>
<keyword evidence="8 16" id="KW-0274">FAD</keyword>
<dbReference type="SUPFAM" id="SSF55008">
    <property type="entry name" value="HMA, heavy metal-associated domain"/>
    <property type="match status" value="1"/>
</dbReference>
<dbReference type="Pfam" id="PF02852">
    <property type="entry name" value="Pyr_redox_dim"/>
    <property type="match status" value="1"/>
</dbReference>
<dbReference type="Proteomes" id="UP000031594">
    <property type="component" value="Unassembled WGS sequence"/>
</dbReference>
<evidence type="ECO:0000256" key="3">
    <source>
        <dbReference type="ARBA" id="ARBA00012661"/>
    </source>
</evidence>
<evidence type="ECO:0000256" key="14">
    <source>
        <dbReference type="ARBA" id="ARBA00031725"/>
    </source>
</evidence>
<keyword evidence="16" id="KW-0520">NAD</keyword>
<dbReference type="InterPro" id="IPR004099">
    <property type="entry name" value="Pyr_nucl-diS_OxRdtase_dimer"/>
</dbReference>
<sequence length="550" mass="59245">MKSNVLLQIEGMKCEDCATHLIRALQKLQGIEKVLITDWRSKRASLVTTQQWNEQEVLQTIKALGYQGTIIKRMPIGMESEEKGKDYDLLIVGGGSAAFAAAIKASELGAKVGIVESGVIGGTCVNVGCVPSKFLIRAAEVYTMARNPRFAGLGSCNMPLDWAQLIDQKEKLVSMLRMQKYIHLLDVYPNISLIEGKARLMAGNQLIVNNKTYTSRKILLATGSSPSIPPIPGLKETGFLDSTTALSLKTLPSSLAIIGGGAIGLELGQMFARFGVKVNIIEALPSIAMSEEPEIREQLSLYLKEERIELFTNTQVRYVEKTGENGCFISIQNGEKETGLRVEKILVTTGRSPNTAELGLEEVGVKKGNRGEILVDPFLRTTNPDIYAAGDCAGFPQFVYVSAFTGGVAAENAITGAKRSIDFSSLPRVTFTDPQIASVGLTEAQAKKEGLNVITTIFPVKEVPKAIISSDTRGLIKLVSEANTGKLLGAHLLAAAAGDFIQEAVLAIRHGLTIQDIVDAFHPYLTMSEAIKLAALSFKKDVGHLSCCAS</sequence>
<dbReference type="SUPFAM" id="SSF51905">
    <property type="entry name" value="FAD/NAD(P)-binding domain"/>
    <property type="match status" value="1"/>
</dbReference>
<dbReference type="AlphaFoldDB" id="A0A0C1V587"/>
<evidence type="ECO:0000313" key="20">
    <source>
        <dbReference type="EMBL" id="QDQ41691.1"/>
    </source>
</evidence>
<keyword evidence="5" id="KW-0475">Mercuric resistance</keyword>
<feature type="binding site" evidence="16">
    <location>
        <position position="391"/>
    </location>
    <ligand>
        <name>FAD</name>
        <dbReference type="ChEBI" id="CHEBI:57692"/>
    </ligand>
</feature>
<dbReference type="InterPro" id="IPR001100">
    <property type="entry name" value="Pyr_nuc-diS_OxRdtase"/>
</dbReference>
<dbReference type="GO" id="GO:0050787">
    <property type="term" value="P:detoxification of mercury ion"/>
    <property type="evidence" value="ECO:0007669"/>
    <property type="project" value="InterPro"/>
</dbReference>
<comment type="cofactor">
    <cofactor evidence="16">
        <name>FAD</name>
        <dbReference type="ChEBI" id="CHEBI:57692"/>
    </cofactor>
    <text evidence="16">Binds 1 FAD per subunit.</text>
</comment>
<evidence type="ECO:0000256" key="12">
    <source>
        <dbReference type="ARBA" id="ARBA00023157"/>
    </source>
</evidence>
<protein>
    <recommendedName>
        <fullName evidence="4">Mercuric reductase</fullName>
        <ecNumber evidence="3">1.16.1.1</ecNumber>
    </recommendedName>
    <alternativeName>
        <fullName evidence="14">Hg(II) reductase</fullName>
    </alternativeName>
</protein>
<dbReference type="EMBL" id="JQNX01000003">
    <property type="protein sequence ID" value="KIE58880.1"/>
    <property type="molecule type" value="Genomic_DNA"/>
</dbReference>
<keyword evidence="11 20" id="KW-0560">Oxidoreductase</keyword>
<reference evidence="22" key="3">
    <citation type="submission" date="2019-03" db="EMBL/GenBank/DDBJ databases">
        <title>Complete genome of Methylacidiphilum kamchatkense Kam1.</title>
        <authorList>
            <person name="Kruse T."/>
            <person name="Murarilal Ratnadevi C."/>
            <person name="Erikstad H.-A."/>
            <person name="Birkeland N.-K."/>
        </authorList>
    </citation>
    <scope>NUCLEOTIDE SEQUENCE [LARGE SCALE GENOMIC DNA]</scope>
    <source>
        <strain evidence="22">kam1</strain>
    </source>
</reference>
<evidence type="ECO:0000256" key="6">
    <source>
        <dbReference type="ARBA" id="ARBA00022630"/>
    </source>
</evidence>
<comment type="catalytic activity">
    <reaction evidence="15">
        <text>Hg + NADP(+) + H(+) = Hg(2+) + NADPH</text>
        <dbReference type="Rhea" id="RHEA:23856"/>
        <dbReference type="ChEBI" id="CHEBI:15378"/>
        <dbReference type="ChEBI" id="CHEBI:16170"/>
        <dbReference type="ChEBI" id="CHEBI:16793"/>
        <dbReference type="ChEBI" id="CHEBI:57783"/>
        <dbReference type="ChEBI" id="CHEBI:58349"/>
        <dbReference type="EC" id="1.16.1.1"/>
    </reaction>
</comment>
<dbReference type="GO" id="GO:0050660">
    <property type="term" value="F:flavin adenine dinucleotide binding"/>
    <property type="evidence" value="ECO:0007669"/>
    <property type="project" value="InterPro"/>
</dbReference>
<evidence type="ECO:0000256" key="5">
    <source>
        <dbReference type="ARBA" id="ARBA00022466"/>
    </source>
</evidence>
<dbReference type="PIRSF" id="PIRSF000350">
    <property type="entry name" value="Mercury_reductase_MerA"/>
    <property type="match status" value="1"/>
</dbReference>
<dbReference type="STRING" id="1202785.A946_05615"/>
<evidence type="ECO:0000259" key="18">
    <source>
        <dbReference type="PROSITE" id="PS50846"/>
    </source>
</evidence>
<keyword evidence="6" id="KW-0285">Flavoprotein</keyword>
<dbReference type="SUPFAM" id="SSF55424">
    <property type="entry name" value="FAD/NAD-linked reductases, dimerisation (C-terminal) domain"/>
    <property type="match status" value="1"/>
</dbReference>
<dbReference type="InterPro" id="IPR021179">
    <property type="entry name" value="Mercury_reductase_MerA"/>
</dbReference>
<dbReference type="InterPro" id="IPR036188">
    <property type="entry name" value="FAD/NAD-bd_sf"/>
</dbReference>
<reference evidence="20" key="2">
    <citation type="journal article" date="2019" name="BMC Genomics">
        <title>Complete genome sequence analysis of the thermoacidophilic verrucomicrobial methanotroph 'Candidatus Methylacidiphilum kamchatkense' strain Kam1 and comparison with its closest relatives.</title>
        <authorList>
            <person name="Kruse T."/>
            <person name="Ratnadevi C.M."/>
            <person name="Erikstad H.A."/>
            <person name="Birkeland N.K."/>
        </authorList>
    </citation>
    <scope>NUCLEOTIDE SEQUENCE</scope>
    <source>
        <strain evidence="20">Kam1</strain>
    </source>
</reference>
<dbReference type="InterPro" id="IPR016156">
    <property type="entry name" value="FAD/NAD-linked_Rdtase_dimer_sf"/>
</dbReference>
<evidence type="ECO:0000256" key="13">
    <source>
        <dbReference type="ARBA" id="ARBA00023284"/>
    </source>
</evidence>
<evidence type="ECO:0000256" key="9">
    <source>
        <dbReference type="ARBA" id="ARBA00022857"/>
    </source>
</evidence>
<evidence type="ECO:0000313" key="22">
    <source>
        <dbReference type="Proteomes" id="UP000315925"/>
    </source>
</evidence>
<dbReference type="InterPro" id="IPR006121">
    <property type="entry name" value="HMA_dom"/>
</dbReference>
<feature type="binding site" evidence="16">
    <location>
        <position position="350"/>
    </location>
    <ligand>
        <name>NAD(+)</name>
        <dbReference type="ChEBI" id="CHEBI:57540"/>
    </ligand>
</feature>
<feature type="binding site" evidence="16">
    <location>
        <begin position="259"/>
        <end position="266"/>
    </location>
    <ligand>
        <name>NAD(+)</name>
        <dbReference type="ChEBI" id="CHEBI:57540"/>
    </ligand>
</feature>
<dbReference type="GO" id="GO:0050661">
    <property type="term" value="F:NADP binding"/>
    <property type="evidence" value="ECO:0007669"/>
    <property type="project" value="InterPro"/>
</dbReference>
<gene>
    <name evidence="19" type="ORF">A946_05615</name>
    <name evidence="20" type="ORF">kam1_440</name>
</gene>
<dbReference type="PROSITE" id="PS00076">
    <property type="entry name" value="PYRIDINE_REDOX_1"/>
    <property type="match status" value="1"/>
</dbReference>
<feature type="binding site" evidence="16">
    <location>
        <begin position="222"/>
        <end position="224"/>
    </location>
    <ligand>
        <name>FAD</name>
        <dbReference type="ChEBI" id="CHEBI:57692"/>
    </ligand>
</feature>
<dbReference type="EMBL" id="CP037899">
    <property type="protein sequence ID" value="QDQ41691.1"/>
    <property type="molecule type" value="Genomic_DNA"/>
</dbReference>
<dbReference type="GO" id="GO:0045340">
    <property type="term" value="F:mercury ion binding"/>
    <property type="evidence" value="ECO:0007669"/>
    <property type="project" value="InterPro"/>
</dbReference>
<evidence type="ECO:0000313" key="19">
    <source>
        <dbReference type="EMBL" id="KIE58880.1"/>
    </source>
</evidence>
<evidence type="ECO:0000256" key="8">
    <source>
        <dbReference type="ARBA" id="ARBA00022827"/>
    </source>
</evidence>
<accession>A0A0C1V587</accession>
<evidence type="ECO:0000256" key="2">
    <source>
        <dbReference type="ARBA" id="ARBA00011738"/>
    </source>
</evidence>
<dbReference type="Pfam" id="PF07992">
    <property type="entry name" value="Pyr_redox_2"/>
    <property type="match status" value="1"/>
</dbReference>
<feature type="disulfide bond" description="Redox-active" evidence="17">
    <location>
        <begin position="124"/>
        <end position="129"/>
    </location>
</feature>
<evidence type="ECO:0000256" key="17">
    <source>
        <dbReference type="PIRSR" id="PIRSR000350-4"/>
    </source>
</evidence>
<comment type="subunit">
    <text evidence="2">Homodimer.</text>
</comment>
<evidence type="ECO:0000256" key="16">
    <source>
        <dbReference type="PIRSR" id="PIRSR000350-3"/>
    </source>
</evidence>
<evidence type="ECO:0000313" key="21">
    <source>
        <dbReference type="Proteomes" id="UP000031594"/>
    </source>
</evidence>
<reference evidence="19 21" key="1">
    <citation type="submission" date="2014-08" db="EMBL/GenBank/DDBJ databases">
        <title>Methylacidiphilum kamchatkense strain Kam1 draft genome sequence.</title>
        <authorList>
            <person name="Birkeland N.-K."/>
            <person name="Erikstad H.A."/>
        </authorList>
    </citation>
    <scope>NUCLEOTIDE SEQUENCE [LARGE SCALE GENOMIC DNA]</scope>
    <source>
        <strain evidence="19 21">Kam1</strain>
    </source>
</reference>
<comment type="similarity">
    <text evidence="1">Belongs to the class-I pyridine nucleotide-disulfide oxidoreductase family.</text>
</comment>
<evidence type="ECO:0000256" key="15">
    <source>
        <dbReference type="ARBA" id="ARBA00048984"/>
    </source>
</evidence>
<feature type="binding site" evidence="16">
    <location>
        <position position="282"/>
    </location>
    <ligand>
        <name>NAD(+)</name>
        <dbReference type="ChEBI" id="CHEBI:57540"/>
    </ligand>
</feature>
<dbReference type="Proteomes" id="UP000315925">
    <property type="component" value="Chromosome"/>
</dbReference>
<dbReference type="KEGG" id="mkc:kam1_440"/>
<dbReference type="PANTHER" id="PTHR43014:SF4">
    <property type="entry name" value="PYRIDINE NUCLEOTIDE-DISULFIDE OXIDOREDUCTASE RCLA-RELATED"/>
    <property type="match status" value="1"/>
</dbReference>
<dbReference type="GO" id="GO:0003955">
    <property type="term" value="F:NAD(P)H dehydrogenase (quinone) activity"/>
    <property type="evidence" value="ECO:0007669"/>
    <property type="project" value="TreeGrafter"/>
</dbReference>
<evidence type="ECO:0000256" key="1">
    <source>
        <dbReference type="ARBA" id="ARBA00007532"/>
    </source>
</evidence>
<dbReference type="PANTHER" id="PTHR43014">
    <property type="entry name" value="MERCURIC REDUCTASE"/>
    <property type="match status" value="1"/>
</dbReference>
<proteinExistence type="inferred from homology"/>
<dbReference type="InterPro" id="IPR023753">
    <property type="entry name" value="FAD/NAD-binding_dom"/>
</dbReference>
<dbReference type="GO" id="GO:0016152">
    <property type="term" value="F:mercury (II) reductase (NADP+) activity"/>
    <property type="evidence" value="ECO:0007669"/>
    <property type="project" value="UniProtKB-EC"/>
</dbReference>
<feature type="domain" description="HMA" evidence="18">
    <location>
        <begin position="3"/>
        <end position="69"/>
    </location>
</feature>
<dbReference type="FunFam" id="3.30.390.30:FF:000001">
    <property type="entry name" value="Dihydrolipoyl dehydrogenase"/>
    <property type="match status" value="1"/>
</dbReference>
<keyword evidence="9" id="KW-0521">NADP</keyword>
<dbReference type="InterPro" id="IPR012999">
    <property type="entry name" value="Pyr_OxRdtase_I_AS"/>
</dbReference>
<dbReference type="PRINTS" id="PR00411">
    <property type="entry name" value="PNDRDTASEI"/>
</dbReference>
<dbReference type="EC" id="1.16.1.1" evidence="3"/>
<keyword evidence="10" id="KW-0476">Mercury</keyword>
<organism evidence="20 22">
    <name type="scientific">Methylacidiphilum kamchatkense Kam1</name>
    <dbReference type="NCBI Taxonomy" id="1202785"/>
    <lineage>
        <taxon>Bacteria</taxon>
        <taxon>Pseudomonadati</taxon>
        <taxon>Verrucomicrobiota</taxon>
        <taxon>Methylacidiphilae</taxon>
        <taxon>Methylacidiphilales</taxon>
        <taxon>Methylacidiphilaceae</taxon>
        <taxon>Methylacidiphilum (ex Ratnadevi et al. 2023)</taxon>
    </lineage>
</organism>
<keyword evidence="16" id="KW-0547">Nucleotide-binding</keyword>
<dbReference type="PROSITE" id="PS50846">
    <property type="entry name" value="HMA_2"/>
    <property type="match status" value="1"/>
</dbReference>
<evidence type="ECO:0000256" key="7">
    <source>
        <dbReference type="ARBA" id="ARBA00022723"/>
    </source>
</evidence>
<dbReference type="InterPro" id="IPR036163">
    <property type="entry name" value="HMA_dom_sf"/>
</dbReference>
<dbReference type="Gene3D" id="3.30.70.100">
    <property type="match status" value="1"/>
</dbReference>
<name>A0A0C1V587_9BACT</name>
<dbReference type="Gene3D" id="3.50.50.60">
    <property type="entry name" value="FAD/NAD(P)-binding domain"/>
    <property type="match status" value="2"/>
</dbReference>
<feature type="binding site" evidence="16">
    <location>
        <position position="133"/>
    </location>
    <ligand>
        <name>FAD</name>
        <dbReference type="ChEBI" id="CHEBI:57692"/>
    </ligand>
</feature>
<dbReference type="OrthoDB" id="9800167at2"/>
<dbReference type="PRINTS" id="PR00368">
    <property type="entry name" value="FADPNR"/>
</dbReference>
<dbReference type="GO" id="GO:0016668">
    <property type="term" value="F:oxidoreductase activity, acting on a sulfur group of donors, NAD(P) as acceptor"/>
    <property type="evidence" value="ECO:0007669"/>
    <property type="project" value="InterPro"/>
</dbReference>
<dbReference type="CDD" id="cd00371">
    <property type="entry name" value="HMA"/>
    <property type="match status" value="1"/>
</dbReference>
<dbReference type="NCBIfam" id="TIGR02053">
    <property type="entry name" value="MerA"/>
    <property type="match status" value="1"/>
</dbReference>
<evidence type="ECO:0000256" key="10">
    <source>
        <dbReference type="ARBA" id="ARBA00022914"/>
    </source>
</evidence>